<dbReference type="PANTHER" id="PTHR42703:SF1">
    <property type="entry name" value="NA(+)_H(+) ANTIPORTER SUBUNIT D1"/>
    <property type="match status" value="1"/>
</dbReference>
<keyword evidence="11" id="KW-1185">Reference proteome</keyword>
<evidence type="ECO:0000313" key="10">
    <source>
        <dbReference type="EMBL" id="MEN3931445.1"/>
    </source>
</evidence>
<feature type="transmembrane region" description="Helical" evidence="8">
    <location>
        <begin position="288"/>
        <end position="307"/>
    </location>
</feature>
<keyword evidence="6 8" id="KW-0472">Membrane</keyword>
<evidence type="ECO:0000256" key="6">
    <source>
        <dbReference type="ARBA" id="ARBA00023136"/>
    </source>
</evidence>
<feature type="transmembrane region" description="Helical" evidence="8">
    <location>
        <begin position="245"/>
        <end position="268"/>
    </location>
</feature>
<dbReference type="PANTHER" id="PTHR42703">
    <property type="entry name" value="NADH DEHYDROGENASE"/>
    <property type="match status" value="1"/>
</dbReference>
<organism evidence="10 11">
    <name type="scientific">Hohaiivirga grylli</name>
    <dbReference type="NCBI Taxonomy" id="3133970"/>
    <lineage>
        <taxon>Bacteria</taxon>
        <taxon>Pseudomonadati</taxon>
        <taxon>Pseudomonadota</taxon>
        <taxon>Alphaproteobacteria</taxon>
        <taxon>Hyphomicrobiales</taxon>
        <taxon>Methylobacteriaceae</taxon>
        <taxon>Hohaiivirga</taxon>
    </lineage>
</organism>
<keyword evidence="3" id="KW-1003">Cell membrane</keyword>
<evidence type="ECO:0000256" key="4">
    <source>
        <dbReference type="ARBA" id="ARBA00022692"/>
    </source>
</evidence>
<comment type="similarity">
    <text evidence="2">Belongs to the CPA3 antiporters (TC 2.A.63) subunit D family.</text>
</comment>
<protein>
    <submittedName>
        <fullName evidence="10">Monovalent cation/H+ antiporter subunit D</fullName>
    </submittedName>
</protein>
<evidence type="ECO:0000256" key="3">
    <source>
        <dbReference type="ARBA" id="ARBA00022475"/>
    </source>
</evidence>
<feature type="transmembrane region" description="Helical" evidence="8">
    <location>
        <begin position="484"/>
        <end position="502"/>
    </location>
</feature>
<evidence type="ECO:0000256" key="5">
    <source>
        <dbReference type="ARBA" id="ARBA00022989"/>
    </source>
</evidence>
<evidence type="ECO:0000259" key="9">
    <source>
        <dbReference type="Pfam" id="PF00361"/>
    </source>
</evidence>
<keyword evidence="4 7" id="KW-0812">Transmembrane</keyword>
<evidence type="ECO:0000256" key="1">
    <source>
        <dbReference type="ARBA" id="ARBA00004651"/>
    </source>
</evidence>
<evidence type="ECO:0000313" key="11">
    <source>
        <dbReference type="Proteomes" id="UP001418637"/>
    </source>
</evidence>
<feature type="transmembrane region" description="Helical" evidence="8">
    <location>
        <begin position="6"/>
        <end position="25"/>
    </location>
</feature>
<evidence type="ECO:0000256" key="8">
    <source>
        <dbReference type="SAM" id="Phobius"/>
    </source>
</evidence>
<feature type="transmembrane region" description="Helical" evidence="8">
    <location>
        <begin position="37"/>
        <end position="56"/>
    </location>
</feature>
<dbReference type="Proteomes" id="UP001418637">
    <property type="component" value="Unassembled WGS sequence"/>
</dbReference>
<feature type="domain" description="NADH:quinone oxidoreductase/Mrp antiporter transmembrane" evidence="9">
    <location>
        <begin position="137"/>
        <end position="450"/>
    </location>
</feature>
<feature type="transmembrane region" description="Helical" evidence="8">
    <location>
        <begin position="341"/>
        <end position="359"/>
    </location>
</feature>
<dbReference type="NCBIfam" id="NF009309">
    <property type="entry name" value="PRK12666.1"/>
    <property type="match status" value="1"/>
</dbReference>
<dbReference type="EMBL" id="JBBYXI010000003">
    <property type="protein sequence ID" value="MEN3931445.1"/>
    <property type="molecule type" value="Genomic_DNA"/>
</dbReference>
<feature type="transmembrane region" description="Helical" evidence="8">
    <location>
        <begin position="401"/>
        <end position="422"/>
    </location>
</feature>
<feature type="transmembrane region" description="Helical" evidence="8">
    <location>
        <begin position="434"/>
        <end position="463"/>
    </location>
</feature>
<evidence type="ECO:0000256" key="2">
    <source>
        <dbReference type="ARBA" id="ARBA00005346"/>
    </source>
</evidence>
<feature type="transmembrane region" description="Helical" evidence="8">
    <location>
        <begin position="139"/>
        <end position="157"/>
    </location>
</feature>
<gene>
    <name evidence="10" type="ORF">WJT86_10290</name>
</gene>
<dbReference type="Pfam" id="PF00361">
    <property type="entry name" value="Proton_antipo_M"/>
    <property type="match status" value="1"/>
</dbReference>
<dbReference type="InterPro" id="IPR001750">
    <property type="entry name" value="ND/Mrp_TM"/>
</dbReference>
<feature type="transmembrane region" description="Helical" evidence="8">
    <location>
        <begin position="76"/>
        <end position="105"/>
    </location>
</feature>
<feature type="transmembrane region" description="Helical" evidence="8">
    <location>
        <begin position="213"/>
        <end position="233"/>
    </location>
</feature>
<reference evidence="10 11" key="1">
    <citation type="submission" date="2024-04" db="EMBL/GenBank/DDBJ databases">
        <title>A novel species isolated from cricket.</title>
        <authorList>
            <person name="Wang H.-C."/>
        </authorList>
    </citation>
    <scope>NUCLEOTIDE SEQUENCE [LARGE SCALE GENOMIC DNA]</scope>
    <source>
        <strain evidence="10 11">WL0021</strain>
    </source>
</reference>
<dbReference type="RefSeq" id="WP_346337474.1">
    <property type="nucleotide sequence ID" value="NZ_JBBYXI010000003.1"/>
</dbReference>
<name>A0ABV0BPH4_9HYPH</name>
<proteinExistence type="inferred from homology"/>
<evidence type="ECO:0000256" key="7">
    <source>
        <dbReference type="RuleBase" id="RU000320"/>
    </source>
</evidence>
<keyword evidence="5 8" id="KW-1133">Transmembrane helix</keyword>
<comment type="caution">
    <text evidence="10">The sequence shown here is derived from an EMBL/GenBank/DDBJ whole genome shotgun (WGS) entry which is preliminary data.</text>
</comment>
<feature type="transmembrane region" description="Helical" evidence="8">
    <location>
        <begin position="169"/>
        <end position="193"/>
    </location>
</feature>
<comment type="subcellular location">
    <subcellularLocation>
        <location evidence="1">Cell membrane</location>
        <topology evidence="1">Multi-pass membrane protein</topology>
    </subcellularLocation>
    <subcellularLocation>
        <location evidence="7">Membrane</location>
        <topology evidence="7">Multi-pass membrane protein</topology>
    </subcellularLocation>
</comment>
<feature type="transmembrane region" description="Helical" evidence="8">
    <location>
        <begin position="314"/>
        <end position="335"/>
    </location>
</feature>
<accession>A0ABV0BPH4</accession>
<sequence>MAGWVHHLIIAPIIIPLVAGALSLIVDGANRKLKGAISLVSTLLLVVVGTILVAAADAPVDEKWSGFVSTYLLGDWPARFGIVLVLDRLSAMMVLMTSLLGLAALIYSFARWYSVGINFFALFQFQLMGLNGAFLTGDLFNLFVFFEVMLAASYGLAMHGSGAPRVKAGLHYIAINLAASSLFLVGVSLIYSVTGSLNMADLANKVASLEPESRVLFEVGASVLGVAFLVKAGMWPLGFWLPKTYSAACAPVAAMFAIMTKVGVYVILRLWMLAFGAGAGESAYFGSSWLLIGGMLTIGFGATAVLASQDLTRLASASIVVSSGTLLAAIGLGTVDVTTGALYYLVSSTFSAGALFLLIELVERGREAGADVLAVTMEAFAEDDDDKVFDDDIGVATPGTIAVLGICFISCALLIAGLPPLSGFIAKFALLKAVFSYGAVITTVSWVFMALLILSGLAALIAMTRAGMRSFWATVGRQVPHVKVIEIMPIMGLLFLCLVMTIRGGSVIGYLHETASALNLPKTYITDVLETPYGKPGKDGGVTQ</sequence>
<dbReference type="InterPro" id="IPR050586">
    <property type="entry name" value="CPA3_Na-H_Antiporter_D"/>
</dbReference>